<keyword evidence="7 16" id="KW-0328">Glycosyltransferase</keyword>
<evidence type="ECO:0000259" key="17">
    <source>
        <dbReference type="Pfam" id="PF00156"/>
    </source>
</evidence>
<dbReference type="PANTHER" id="PTHR43340">
    <property type="entry name" value="HYPOXANTHINE-GUANINE PHOSPHORIBOSYLTRANSFERASE"/>
    <property type="match status" value="1"/>
</dbReference>
<evidence type="ECO:0000256" key="3">
    <source>
        <dbReference type="ARBA" id="ARBA00004669"/>
    </source>
</evidence>
<evidence type="ECO:0000256" key="2">
    <source>
        <dbReference type="ARBA" id="ARBA00004496"/>
    </source>
</evidence>
<evidence type="ECO:0000256" key="4">
    <source>
        <dbReference type="ARBA" id="ARBA00008391"/>
    </source>
</evidence>
<dbReference type="Gene3D" id="3.40.50.2020">
    <property type="match status" value="1"/>
</dbReference>
<organism evidence="18 19">
    <name type="scientific">Monodelphis domestica</name>
    <name type="common">Gray short-tailed opossum</name>
    <dbReference type="NCBI Taxonomy" id="13616"/>
    <lineage>
        <taxon>Eukaryota</taxon>
        <taxon>Metazoa</taxon>
        <taxon>Chordata</taxon>
        <taxon>Craniata</taxon>
        <taxon>Vertebrata</taxon>
        <taxon>Euteleostomi</taxon>
        <taxon>Mammalia</taxon>
        <taxon>Metatheria</taxon>
        <taxon>Didelphimorphia</taxon>
        <taxon>Didelphidae</taxon>
        <taxon>Monodelphis</taxon>
    </lineage>
</organism>
<dbReference type="GO" id="GO:0000166">
    <property type="term" value="F:nucleotide binding"/>
    <property type="evidence" value="ECO:0007669"/>
    <property type="project" value="UniProtKB-KW"/>
</dbReference>
<protein>
    <recommendedName>
        <fullName evidence="16">Hypoxanthine phosphoribosyltransferase</fullName>
        <ecNumber evidence="16">2.4.2.8</ecNumber>
    </recommendedName>
</protein>
<dbReference type="EC" id="2.4.2.8" evidence="16"/>
<keyword evidence="9 16" id="KW-0479">Metal-binding</keyword>
<sequence length="223" mass="25013">MANRSPSIRIGDDAPGYDLDCFSIPKNYAQDLEKVFIPHGLIMDRIERLARDVLQDMGGQHIVALCVLKGAYKFFSDLLNAMETLNRNSDQASPITVDFIRVSSYCNDQSTGNVRVLGGADLSSLAGKNVLIVEDIVDTGRTMQALLPLVEQHGPRMVRVASLLVKRTPRSLGYTPDFSGFEIPDRYVVRYAFDYNDYFRDLSHVCTLRETARDKYALAVQKL</sequence>
<evidence type="ECO:0000256" key="12">
    <source>
        <dbReference type="ARBA" id="ARBA00022842"/>
    </source>
</evidence>
<dbReference type="GO" id="GO:0046100">
    <property type="term" value="P:hypoxanthine metabolic process"/>
    <property type="evidence" value="ECO:0000318"/>
    <property type="project" value="GO_Central"/>
</dbReference>
<evidence type="ECO:0000256" key="7">
    <source>
        <dbReference type="ARBA" id="ARBA00022676"/>
    </source>
</evidence>
<evidence type="ECO:0000256" key="14">
    <source>
        <dbReference type="ARBA" id="ARBA00048811"/>
    </source>
</evidence>
<evidence type="ECO:0000256" key="15">
    <source>
        <dbReference type="ARBA" id="ARBA00049402"/>
    </source>
</evidence>
<dbReference type="Bgee" id="ENSMODG00000046357">
    <property type="expression patterns" value="Expressed in blood and 3 other cell types or tissues"/>
</dbReference>
<evidence type="ECO:0000256" key="16">
    <source>
        <dbReference type="RuleBase" id="RU364099"/>
    </source>
</evidence>
<dbReference type="NCBIfam" id="TIGR01203">
    <property type="entry name" value="HGPRTase"/>
    <property type="match status" value="1"/>
</dbReference>
<comment type="subcellular location">
    <subcellularLocation>
        <location evidence="2 16">Cytoplasm</location>
    </subcellularLocation>
</comment>
<evidence type="ECO:0000313" key="19">
    <source>
        <dbReference type="Proteomes" id="UP000002280"/>
    </source>
</evidence>
<keyword evidence="6 16" id="KW-0963">Cytoplasm</keyword>
<dbReference type="SUPFAM" id="SSF53271">
    <property type="entry name" value="PRTase-like"/>
    <property type="match status" value="1"/>
</dbReference>
<evidence type="ECO:0000256" key="5">
    <source>
        <dbReference type="ARBA" id="ARBA00011881"/>
    </source>
</evidence>
<dbReference type="InParanoid" id="A0A5F8GDG6"/>
<dbReference type="GO" id="GO:0000287">
    <property type="term" value="F:magnesium ion binding"/>
    <property type="evidence" value="ECO:0000318"/>
    <property type="project" value="GO_Central"/>
</dbReference>
<dbReference type="FunCoup" id="A0A5F8GDG6">
    <property type="interactions" value="390"/>
</dbReference>
<dbReference type="GeneTree" id="ENSGT00940000165319"/>
<dbReference type="GO" id="GO:0052657">
    <property type="term" value="F:guanine phosphoribosyltransferase activity"/>
    <property type="evidence" value="ECO:0007669"/>
    <property type="project" value="RHEA"/>
</dbReference>
<keyword evidence="10 16" id="KW-0660">Purine salvage</keyword>
<comment type="similarity">
    <text evidence="4 16">Belongs to the purine/pyrimidine phosphoribosyltransferase family.</text>
</comment>
<dbReference type="InterPro" id="IPR050408">
    <property type="entry name" value="HGPRT"/>
</dbReference>
<dbReference type="AlphaFoldDB" id="A0A5F8GDG6"/>
<evidence type="ECO:0000256" key="11">
    <source>
        <dbReference type="ARBA" id="ARBA00022741"/>
    </source>
</evidence>
<keyword evidence="11 16" id="KW-0547">Nucleotide-binding</keyword>
<evidence type="ECO:0000256" key="13">
    <source>
        <dbReference type="ARBA" id="ARBA00025301"/>
    </source>
</evidence>
<keyword evidence="19" id="KW-1185">Reference proteome</keyword>
<dbReference type="GO" id="GO:0004422">
    <property type="term" value="F:hypoxanthine phosphoribosyltransferase activity"/>
    <property type="evidence" value="ECO:0000318"/>
    <property type="project" value="GO_Central"/>
</dbReference>
<dbReference type="CDD" id="cd06223">
    <property type="entry name" value="PRTases_typeI"/>
    <property type="match status" value="1"/>
</dbReference>
<comment type="function">
    <text evidence="13">Converts guanine to guanosine monophosphate, and hypoxanthine to inosine monophosphate. Transfers the 5-phosphoribosyl group from 5-phosphoribosylpyrophosphate onto the purine. Plays a central role in the generation of purine nucleotides through the purine salvage pathway.</text>
</comment>
<evidence type="ECO:0000313" key="18">
    <source>
        <dbReference type="Ensembl" id="ENSMODP00000045512.1"/>
    </source>
</evidence>
<dbReference type="GO" id="GO:0006166">
    <property type="term" value="P:purine ribonucleoside salvage"/>
    <property type="evidence" value="ECO:0007669"/>
    <property type="project" value="UniProtKB-KW"/>
</dbReference>
<reference evidence="18" key="3">
    <citation type="submission" date="2025-09" db="UniProtKB">
        <authorList>
            <consortium name="Ensembl"/>
        </authorList>
    </citation>
    <scope>IDENTIFICATION</scope>
</reference>
<keyword evidence="12 16" id="KW-0460">Magnesium</keyword>
<dbReference type="UniPathway" id="UPA00591">
    <property type="reaction ID" value="UER00648"/>
</dbReference>
<dbReference type="STRING" id="13616.ENSMODP00000045512"/>
<comment type="catalytic activity">
    <reaction evidence="15">
        <text>IMP + diphosphate = hypoxanthine + 5-phospho-alpha-D-ribose 1-diphosphate</text>
        <dbReference type="Rhea" id="RHEA:17973"/>
        <dbReference type="ChEBI" id="CHEBI:17368"/>
        <dbReference type="ChEBI" id="CHEBI:33019"/>
        <dbReference type="ChEBI" id="CHEBI:58017"/>
        <dbReference type="ChEBI" id="CHEBI:58053"/>
        <dbReference type="EC" id="2.4.2.8"/>
    </reaction>
    <physiologicalReaction direction="right-to-left" evidence="15">
        <dbReference type="Rhea" id="RHEA:17975"/>
    </physiologicalReaction>
</comment>
<dbReference type="InterPro" id="IPR005904">
    <property type="entry name" value="Hxn_phspho_trans"/>
</dbReference>
<dbReference type="Pfam" id="PF00156">
    <property type="entry name" value="Pribosyltran"/>
    <property type="match status" value="1"/>
</dbReference>
<reference evidence="18 19" key="1">
    <citation type="journal article" date="2007" name="Nature">
        <title>Genome of the marsupial Monodelphis domestica reveals innovation in non-coding sequences.</title>
        <authorList>
            <person name="Mikkelsen T.S."/>
            <person name="Wakefield M.J."/>
            <person name="Aken B."/>
            <person name="Amemiya C.T."/>
            <person name="Chang J.L."/>
            <person name="Duke S."/>
            <person name="Garber M."/>
            <person name="Gentles A.J."/>
            <person name="Goodstadt L."/>
            <person name="Heger A."/>
            <person name="Jurka J."/>
            <person name="Kamal M."/>
            <person name="Mauceli E."/>
            <person name="Searle S.M."/>
            <person name="Sharpe T."/>
            <person name="Baker M.L."/>
            <person name="Batzer M.A."/>
            <person name="Benos P.V."/>
            <person name="Belov K."/>
            <person name="Clamp M."/>
            <person name="Cook A."/>
            <person name="Cuff J."/>
            <person name="Das R."/>
            <person name="Davidow L."/>
            <person name="Deakin J.E."/>
            <person name="Fazzari M.J."/>
            <person name="Glass J.L."/>
            <person name="Grabherr M."/>
            <person name="Greally J.M."/>
            <person name="Gu W."/>
            <person name="Hore T.A."/>
            <person name="Huttley G.A."/>
            <person name="Kleber M."/>
            <person name="Jirtle R.L."/>
            <person name="Koina E."/>
            <person name="Lee J.T."/>
            <person name="Mahony S."/>
            <person name="Marra M.A."/>
            <person name="Miller R.D."/>
            <person name="Nicholls R.D."/>
            <person name="Oda M."/>
            <person name="Papenfuss A.T."/>
            <person name="Parra Z.E."/>
            <person name="Pollock D.D."/>
            <person name="Ray D.A."/>
            <person name="Schein J.E."/>
            <person name="Speed T.P."/>
            <person name="Thompson K."/>
            <person name="VandeBerg J.L."/>
            <person name="Wade C.M."/>
            <person name="Walker J.A."/>
            <person name="Waters P.D."/>
            <person name="Webber C."/>
            <person name="Weidman J.R."/>
            <person name="Xie X."/>
            <person name="Zody M.C."/>
            <person name="Baldwin J."/>
            <person name="Abdouelleil A."/>
            <person name="Abdulkadir J."/>
            <person name="Abebe A."/>
            <person name="Abera B."/>
            <person name="Abreu J."/>
            <person name="Acer S.C."/>
            <person name="Aftuck L."/>
            <person name="Alexander A."/>
            <person name="An P."/>
            <person name="Anderson E."/>
            <person name="Anderson S."/>
            <person name="Arachi H."/>
            <person name="Azer M."/>
            <person name="Bachantsang P."/>
            <person name="Barry A."/>
            <person name="Bayul T."/>
            <person name="Berlin A."/>
            <person name="Bessette D."/>
            <person name="Bloom T."/>
            <person name="Bloom T."/>
            <person name="Boguslavskiy L."/>
            <person name="Bonnet C."/>
            <person name="Boukhgalter B."/>
            <person name="Bourzgui I."/>
            <person name="Brown A."/>
            <person name="Cahill P."/>
            <person name="Channer S."/>
            <person name="Cheshatsang Y."/>
            <person name="Chuda L."/>
            <person name="Citroen M."/>
            <person name="Collymore A."/>
            <person name="Cooke P."/>
            <person name="Costello M."/>
            <person name="D'Aco K."/>
            <person name="Daza R."/>
            <person name="De Haan G."/>
            <person name="DeGray S."/>
            <person name="DeMaso C."/>
            <person name="Dhargay N."/>
            <person name="Dooley K."/>
            <person name="Dooley E."/>
            <person name="Doricent M."/>
            <person name="Dorje P."/>
            <person name="Dorjee K."/>
            <person name="Dupes A."/>
            <person name="Elong R."/>
            <person name="Falk J."/>
            <person name="Farina A."/>
            <person name="Faro S."/>
            <person name="Ferguson D."/>
            <person name="Fisher S."/>
            <person name="Foley C.D."/>
            <person name="Franke A."/>
            <person name="Friedrich D."/>
            <person name="Gadbois L."/>
            <person name="Gearin G."/>
            <person name="Gearin C.R."/>
            <person name="Giannoukos G."/>
            <person name="Goode T."/>
            <person name="Graham J."/>
            <person name="Grandbois E."/>
            <person name="Grewal S."/>
            <person name="Gyaltsen K."/>
            <person name="Hafez N."/>
            <person name="Hagos B."/>
            <person name="Hall J."/>
            <person name="Henson C."/>
            <person name="Hollinger A."/>
            <person name="Honan T."/>
            <person name="Huard M.D."/>
            <person name="Hughes L."/>
            <person name="Hurhula B."/>
            <person name="Husby M.E."/>
            <person name="Kamat A."/>
            <person name="Kanga B."/>
            <person name="Kashin S."/>
            <person name="Khazanovich D."/>
            <person name="Kisner P."/>
            <person name="Lance K."/>
            <person name="Lara M."/>
            <person name="Lee W."/>
            <person name="Lennon N."/>
            <person name="Letendre F."/>
            <person name="LeVine R."/>
            <person name="Lipovsky A."/>
            <person name="Liu X."/>
            <person name="Liu J."/>
            <person name="Liu S."/>
            <person name="Lokyitsang T."/>
            <person name="Lokyitsang Y."/>
            <person name="Lubonja R."/>
            <person name="Lui A."/>
            <person name="MacDonald P."/>
            <person name="Magnisalis V."/>
            <person name="Maru K."/>
            <person name="Matthews C."/>
            <person name="McCusker W."/>
            <person name="McDonough S."/>
            <person name="Mehta T."/>
            <person name="Meldrim J."/>
            <person name="Meneus L."/>
            <person name="Mihai O."/>
            <person name="Mihalev A."/>
            <person name="Mihova T."/>
            <person name="Mittelman R."/>
            <person name="Mlenga V."/>
            <person name="Montmayeur A."/>
            <person name="Mulrain L."/>
            <person name="Navidi A."/>
            <person name="Naylor J."/>
            <person name="Negash T."/>
            <person name="Nguyen T."/>
            <person name="Nguyen N."/>
            <person name="Nicol R."/>
            <person name="Norbu C."/>
            <person name="Norbu N."/>
            <person name="Novod N."/>
            <person name="O'Neill B."/>
            <person name="Osman S."/>
            <person name="Markiewicz E."/>
            <person name="Oyono O.L."/>
            <person name="Patti C."/>
            <person name="Phunkhang P."/>
            <person name="Pierre F."/>
            <person name="Priest M."/>
            <person name="Raghuraman S."/>
            <person name="Rege F."/>
            <person name="Reyes R."/>
            <person name="Rise C."/>
            <person name="Rogov P."/>
            <person name="Ross K."/>
            <person name="Ryan E."/>
            <person name="Settipalli S."/>
            <person name="Shea T."/>
            <person name="Sherpa N."/>
            <person name="Shi L."/>
            <person name="Shih D."/>
            <person name="Sparrow T."/>
            <person name="Spaulding J."/>
            <person name="Stalker J."/>
            <person name="Stange-Thomann N."/>
            <person name="Stavropoulos S."/>
            <person name="Stone C."/>
            <person name="Strader C."/>
            <person name="Tesfaye S."/>
            <person name="Thomson T."/>
            <person name="Thoulutsang Y."/>
            <person name="Thoulutsang D."/>
            <person name="Topham K."/>
            <person name="Topping I."/>
            <person name="Tsamla T."/>
            <person name="Vassiliev H."/>
            <person name="Vo A."/>
            <person name="Wangchuk T."/>
            <person name="Wangdi T."/>
            <person name="Weiand M."/>
            <person name="Wilkinson J."/>
            <person name="Wilson A."/>
            <person name="Yadav S."/>
            <person name="Young G."/>
            <person name="Yu Q."/>
            <person name="Zembek L."/>
            <person name="Zhong D."/>
            <person name="Zimmer A."/>
            <person name="Zwirko Z."/>
            <person name="Jaffe D.B."/>
            <person name="Alvarez P."/>
            <person name="Brockman W."/>
            <person name="Butler J."/>
            <person name="Chin C."/>
            <person name="Gnerre S."/>
            <person name="MacCallum I."/>
            <person name="Graves J.A."/>
            <person name="Ponting C.P."/>
            <person name="Breen M."/>
            <person name="Samollow P.B."/>
            <person name="Lander E.S."/>
            <person name="Lindblad-Toh K."/>
        </authorList>
    </citation>
    <scope>NUCLEOTIDE SEQUENCE [LARGE SCALE GENOMIC DNA]</scope>
</reference>
<dbReference type="GO" id="GO:0032263">
    <property type="term" value="P:GMP salvage"/>
    <property type="evidence" value="ECO:0000318"/>
    <property type="project" value="GO_Central"/>
</dbReference>
<evidence type="ECO:0000256" key="9">
    <source>
        <dbReference type="ARBA" id="ARBA00022723"/>
    </source>
</evidence>
<comment type="pathway">
    <text evidence="3 16">Purine metabolism; IMP biosynthesis via salvage pathway; IMP from hypoxanthine: step 1/1.</text>
</comment>
<dbReference type="InterPro" id="IPR029057">
    <property type="entry name" value="PRTase-like"/>
</dbReference>
<comment type="catalytic activity">
    <reaction evidence="14">
        <text>GMP + diphosphate = guanine + 5-phospho-alpha-D-ribose 1-diphosphate</text>
        <dbReference type="Rhea" id="RHEA:25424"/>
        <dbReference type="ChEBI" id="CHEBI:16235"/>
        <dbReference type="ChEBI" id="CHEBI:33019"/>
        <dbReference type="ChEBI" id="CHEBI:58017"/>
        <dbReference type="ChEBI" id="CHEBI:58115"/>
        <dbReference type="EC" id="2.4.2.8"/>
    </reaction>
    <physiologicalReaction direction="right-to-left" evidence="14">
        <dbReference type="Rhea" id="RHEA:25426"/>
    </physiologicalReaction>
</comment>
<comment type="cofactor">
    <cofactor evidence="1 16">
        <name>Mg(2+)</name>
        <dbReference type="ChEBI" id="CHEBI:18420"/>
    </cofactor>
</comment>
<dbReference type="GO" id="GO:0006178">
    <property type="term" value="P:guanine salvage"/>
    <property type="evidence" value="ECO:0000318"/>
    <property type="project" value="GO_Central"/>
</dbReference>
<evidence type="ECO:0000256" key="10">
    <source>
        <dbReference type="ARBA" id="ARBA00022726"/>
    </source>
</evidence>
<dbReference type="GO" id="GO:0005829">
    <property type="term" value="C:cytosol"/>
    <property type="evidence" value="ECO:0000318"/>
    <property type="project" value="GO_Central"/>
</dbReference>
<dbReference type="PANTHER" id="PTHR43340:SF6">
    <property type="entry name" value="HYPOXANTHINE-GUANINE PHOSPHORIBOSYLTRANSFERASE"/>
    <property type="match status" value="1"/>
</dbReference>
<evidence type="ECO:0000256" key="1">
    <source>
        <dbReference type="ARBA" id="ARBA00001946"/>
    </source>
</evidence>
<dbReference type="FunFam" id="3.40.50.2020:FF:000053">
    <property type="entry name" value="Hypoxanthine phosphoribosyltransferase"/>
    <property type="match status" value="1"/>
</dbReference>
<dbReference type="GO" id="GO:0032264">
    <property type="term" value="P:IMP salvage"/>
    <property type="evidence" value="ECO:0000318"/>
    <property type="project" value="GO_Central"/>
</dbReference>
<dbReference type="Ensembl" id="ENSMODT00000057101.1">
    <property type="protein sequence ID" value="ENSMODP00000045512.1"/>
    <property type="gene ID" value="ENSMODG00000046357.1"/>
</dbReference>
<dbReference type="Proteomes" id="UP000002280">
    <property type="component" value="Chromosome 4"/>
</dbReference>
<accession>A0A5F8GDG6</accession>
<dbReference type="InterPro" id="IPR000836">
    <property type="entry name" value="PRTase_dom"/>
</dbReference>
<name>A0A5F8GDG6_MONDO</name>
<feature type="domain" description="Phosphoribosyltransferase" evidence="17">
    <location>
        <begin position="41"/>
        <end position="194"/>
    </location>
</feature>
<evidence type="ECO:0000256" key="8">
    <source>
        <dbReference type="ARBA" id="ARBA00022679"/>
    </source>
</evidence>
<comment type="subunit">
    <text evidence="5">Homotetramer.</text>
</comment>
<keyword evidence="8 16" id="KW-0808">Transferase</keyword>
<reference evidence="18" key="2">
    <citation type="submission" date="2025-08" db="UniProtKB">
        <authorList>
            <consortium name="Ensembl"/>
        </authorList>
    </citation>
    <scope>IDENTIFICATION</scope>
</reference>
<proteinExistence type="inferred from homology"/>
<evidence type="ECO:0000256" key="6">
    <source>
        <dbReference type="ARBA" id="ARBA00022490"/>
    </source>
</evidence>